<reference evidence="2 3" key="1">
    <citation type="journal article" date="2019" name="Nat. Ecol. Evol.">
        <title>Megaphylogeny resolves global patterns of mushroom evolution.</title>
        <authorList>
            <person name="Varga T."/>
            <person name="Krizsan K."/>
            <person name="Foldi C."/>
            <person name="Dima B."/>
            <person name="Sanchez-Garcia M."/>
            <person name="Sanchez-Ramirez S."/>
            <person name="Szollosi G.J."/>
            <person name="Szarkandi J.G."/>
            <person name="Papp V."/>
            <person name="Albert L."/>
            <person name="Andreopoulos W."/>
            <person name="Angelini C."/>
            <person name="Antonin V."/>
            <person name="Barry K.W."/>
            <person name="Bougher N.L."/>
            <person name="Buchanan P."/>
            <person name="Buyck B."/>
            <person name="Bense V."/>
            <person name="Catcheside P."/>
            <person name="Chovatia M."/>
            <person name="Cooper J."/>
            <person name="Damon W."/>
            <person name="Desjardin D."/>
            <person name="Finy P."/>
            <person name="Geml J."/>
            <person name="Haridas S."/>
            <person name="Hughes K."/>
            <person name="Justo A."/>
            <person name="Karasinski D."/>
            <person name="Kautmanova I."/>
            <person name="Kiss B."/>
            <person name="Kocsube S."/>
            <person name="Kotiranta H."/>
            <person name="LaButti K.M."/>
            <person name="Lechner B.E."/>
            <person name="Liimatainen K."/>
            <person name="Lipzen A."/>
            <person name="Lukacs Z."/>
            <person name="Mihaltcheva S."/>
            <person name="Morgado L.N."/>
            <person name="Niskanen T."/>
            <person name="Noordeloos M.E."/>
            <person name="Ohm R.A."/>
            <person name="Ortiz-Santana B."/>
            <person name="Ovrebo C."/>
            <person name="Racz N."/>
            <person name="Riley R."/>
            <person name="Savchenko A."/>
            <person name="Shiryaev A."/>
            <person name="Soop K."/>
            <person name="Spirin V."/>
            <person name="Szebenyi C."/>
            <person name="Tomsovsky M."/>
            <person name="Tulloss R.E."/>
            <person name="Uehling J."/>
            <person name="Grigoriev I.V."/>
            <person name="Vagvolgyi C."/>
            <person name="Papp T."/>
            <person name="Martin F.M."/>
            <person name="Miettinen O."/>
            <person name="Hibbett D.S."/>
            <person name="Nagy L.G."/>
        </authorList>
    </citation>
    <scope>NUCLEOTIDE SEQUENCE [LARGE SCALE GENOMIC DNA]</scope>
    <source>
        <strain evidence="2 3">OMC1185</strain>
    </source>
</reference>
<evidence type="ECO:0000256" key="1">
    <source>
        <dbReference type="SAM" id="MobiDB-lite"/>
    </source>
</evidence>
<name>A0A5C3MID0_9AGAM</name>
<feature type="region of interest" description="Disordered" evidence="1">
    <location>
        <begin position="24"/>
        <end position="135"/>
    </location>
</feature>
<sequence>MGKKLGLQGLHAWGSLVRLVRISDESKGHIGRRSVLLLSNGTPDSTSAEGSFEGENAEDFDVSNETPSALQKSCTEAKPEDTQDPSNPPESSDNVSIPPPASQTRMKHPTPAPVQCPQRDHQSSQYAQDLMSGEEHTSVKLNDLSIPAGLQIPRRSFTIEEVPDEGDEAGGIENALVAKTGEAEALNPCNLGDVRKHPDWPRWGRRSLSNS</sequence>
<dbReference type="Proteomes" id="UP000305948">
    <property type="component" value="Unassembled WGS sequence"/>
</dbReference>
<feature type="region of interest" description="Disordered" evidence="1">
    <location>
        <begin position="189"/>
        <end position="211"/>
    </location>
</feature>
<evidence type="ECO:0000313" key="3">
    <source>
        <dbReference type="Proteomes" id="UP000305948"/>
    </source>
</evidence>
<dbReference type="STRING" id="5364.A0A5C3MID0"/>
<dbReference type="AlphaFoldDB" id="A0A5C3MID0"/>
<feature type="compositionally biased region" description="Polar residues" evidence="1">
    <location>
        <begin position="63"/>
        <end position="74"/>
    </location>
</feature>
<proteinExistence type="predicted"/>
<evidence type="ECO:0000313" key="2">
    <source>
        <dbReference type="EMBL" id="TFK45189.1"/>
    </source>
</evidence>
<keyword evidence="3" id="KW-1185">Reference proteome</keyword>
<gene>
    <name evidence="2" type="ORF">OE88DRAFT_1740525</name>
</gene>
<dbReference type="OrthoDB" id="3045612at2759"/>
<dbReference type="EMBL" id="ML213565">
    <property type="protein sequence ID" value="TFK45189.1"/>
    <property type="molecule type" value="Genomic_DNA"/>
</dbReference>
<organism evidence="2 3">
    <name type="scientific">Heliocybe sulcata</name>
    <dbReference type="NCBI Taxonomy" id="5364"/>
    <lineage>
        <taxon>Eukaryota</taxon>
        <taxon>Fungi</taxon>
        <taxon>Dikarya</taxon>
        <taxon>Basidiomycota</taxon>
        <taxon>Agaricomycotina</taxon>
        <taxon>Agaricomycetes</taxon>
        <taxon>Gloeophyllales</taxon>
        <taxon>Gloeophyllaceae</taxon>
        <taxon>Heliocybe</taxon>
    </lineage>
</organism>
<feature type="compositionally biased region" description="Basic and acidic residues" evidence="1">
    <location>
        <begin position="193"/>
        <end position="202"/>
    </location>
</feature>
<feature type="compositionally biased region" description="Polar residues" evidence="1">
    <location>
        <begin position="37"/>
        <end position="49"/>
    </location>
</feature>
<protein>
    <submittedName>
        <fullName evidence="2">Uncharacterized protein</fullName>
    </submittedName>
</protein>
<accession>A0A5C3MID0</accession>